<gene>
    <name evidence="1" type="primary">ctf18_1</name>
    <name evidence="1" type="ORF">LPJ66_003629</name>
</gene>
<proteinExistence type="predicted"/>
<dbReference type="Proteomes" id="UP001150581">
    <property type="component" value="Unassembled WGS sequence"/>
</dbReference>
<reference evidence="1" key="1">
    <citation type="submission" date="2022-07" db="EMBL/GenBank/DDBJ databases">
        <title>Phylogenomic reconstructions and comparative analyses of Kickxellomycotina fungi.</title>
        <authorList>
            <person name="Reynolds N.K."/>
            <person name="Stajich J.E."/>
            <person name="Barry K."/>
            <person name="Grigoriev I.V."/>
            <person name="Crous P."/>
            <person name="Smith M.E."/>
        </authorList>
    </citation>
    <scope>NUCLEOTIDE SEQUENCE</scope>
    <source>
        <strain evidence="1">Benny 63K</strain>
    </source>
</reference>
<dbReference type="EMBL" id="JANBPG010000375">
    <property type="protein sequence ID" value="KAJ1897040.1"/>
    <property type="molecule type" value="Genomic_DNA"/>
</dbReference>
<keyword evidence="2" id="KW-1185">Reference proteome</keyword>
<evidence type="ECO:0000313" key="2">
    <source>
        <dbReference type="Proteomes" id="UP001150581"/>
    </source>
</evidence>
<name>A0ACC1INR1_9FUNG</name>
<organism evidence="1 2">
    <name type="scientific">Kickxella alabastrina</name>
    <dbReference type="NCBI Taxonomy" id="61397"/>
    <lineage>
        <taxon>Eukaryota</taxon>
        <taxon>Fungi</taxon>
        <taxon>Fungi incertae sedis</taxon>
        <taxon>Zoopagomycota</taxon>
        <taxon>Kickxellomycotina</taxon>
        <taxon>Kickxellomycetes</taxon>
        <taxon>Kickxellales</taxon>
        <taxon>Kickxellaceae</taxon>
        <taxon>Kickxella</taxon>
    </lineage>
</organism>
<protein>
    <submittedName>
        <fullName evidence="1">Chromosome transmission fidelity protein 18</fullName>
    </submittedName>
</protein>
<comment type="caution">
    <text evidence="1">The sequence shown here is derived from an EMBL/GenBank/DDBJ whole genome shotgun (WGS) entry which is preliminary data.</text>
</comment>
<evidence type="ECO:0000313" key="1">
    <source>
        <dbReference type="EMBL" id="KAJ1897040.1"/>
    </source>
</evidence>
<accession>A0ACC1INR1</accession>
<sequence>MAKAAEVFPDSLDDLEEEKDDQLTRLPNAEYSDNEDLDTDFFPTLNSLIDLDIDERQGGSQFGLFSDARVVEDPESGQMVLREGNAAEDGEGEAGLRGIKWAERQGREVASILKSGEIRTQMEENAELKRHSMAVFSPEEQYNAYKTVLERRARQQDEETEVMASKKQKTTRADSALPAPEISRGSFDVGGAASRILTSKYALPPESGDFISSRTFGGKSLYFPVRSEEDMAKRMSRISELKEEERMSSSQINRVVADIEGELDVNQALRESEQLDPSLMGDLHLDALQNIGQNNDGKLWVDKYRAHSFLDLISDERTNRAVMQWLKEWDYCVFGREPPASKQPPTAVKEKPLRSEDKWRRPQRRILLLSGPPGLGKTTLAHIAARQAGYGTVEINASDDRTASKIKDRVLGVTQTHTLTNSSQQQPQLLIIDEVDGASGAQSAQGDFVTTLVRLATATGAGKPNGDKAGARRRSDQRPLLRPIICICNNPYAPVLRPLRQIAQHFHVTAPTCARLGRRLEEICAAEQLAHDSWTLVQLAKQHEGDIRSCLNSLQLLSMRGQVQGAPPLGSKDVQRSLFSIWGMIFTAPNAALLPRDRTTAASGGRMGKRAVEREYAAMVLSSVRSSGEHERLMQGCFENYLRMEFRDLTHTRVSALCTDWLGFYDLVDSACRRNPSGTEMLRGYLDYPALAIHRTCGTAMGLSRGDFEYPHSDFECHQGQQVALGIVQSLQACPGSVRTRSLLTTGSVVTGLLDPLMHILSPQLTTSNKHLLKGEEARRMDRLLEIMHAWQLTLVQNKDESGQFVYRLEPPIDRMFGFKDQRCLQPIMAMRYPVRQLISQELERMRRNRAAGSEAAPGGGGGDGGQRQMLEAKDSAKREYLDKLFSNPMAGLAGRAAANTATAAAPLLVKDFFGRPIKKPQKPQKPPKLQKTDKEAGHSEAAAVPEPKGDNTSRTWFHFFEGFSNAVRKPTQMKELL</sequence>